<comment type="caution">
    <text evidence="3">The sequence shown here is derived from an EMBL/GenBank/DDBJ whole genome shotgun (WGS) entry which is preliminary data.</text>
</comment>
<name>A0ABW6LVH3_9ACTN</name>
<evidence type="ECO:0000259" key="2">
    <source>
        <dbReference type="Pfam" id="PF13546"/>
    </source>
</evidence>
<dbReference type="Pfam" id="PF13546">
    <property type="entry name" value="DDE_5"/>
    <property type="match status" value="1"/>
</dbReference>
<dbReference type="InterPro" id="IPR039365">
    <property type="entry name" value="IS701-like"/>
</dbReference>
<feature type="compositionally biased region" description="Polar residues" evidence="1">
    <location>
        <begin position="397"/>
        <end position="411"/>
    </location>
</feature>
<dbReference type="PANTHER" id="PTHR33627">
    <property type="entry name" value="TRANSPOSASE"/>
    <property type="match status" value="1"/>
</dbReference>
<dbReference type="InterPro" id="IPR038721">
    <property type="entry name" value="IS701-like_DDE_dom"/>
</dbReference>
<accession>A0ABW6LVH3</accession>
<dbReference type="Proteomes" id="UP001601288">
    <property type="component" value="Unassembled WGS sequence"/>
</dbReference>
<protein>
    <submittedName>
        <fullName evidence="3">IS701 family transposase</fullName>
    </submittedName>
</protein>
<evidence type="ECO:0000256" key="1">
    <source>
        <dbReference type="SAM" id="MobiDB-lite"/>
    </source>
</evidence>
<proteinExistence type="predicted"/>
<dbReference type="PANTHER" id="PTHR33627:SF1">
    <property type="entry name" value="TRANSPOSASE"/>
    <property type="match status" value="1"/>
</dbReference>
<keyword evidence="4" id="KW-1185">Reference proteome</keyword>
<feature type="domain" description="Transposase IS701-like DDE" evidence="2">
    <location>
        <begin position="23"/>
        <end position="228"/>
    </location>
</feature>
<evidence type="ECO:0000313" key="3">
    <source>
        <dbReference type="EMBL" id="MFE9231396.1"/>
    </source>
</evidence>
<dbReference type="NCBIfam" id="NF033540">
    <property type="entry name" value="transpos_IS701"/>
    <property type="match status" value="1"/>
</dbReference>
<dbReference type="SUPFAM" id="SSF53098">
    <property type="entry name" value="Ribonuclease H-like"/>
    <property type="match status" value="1"/>
</dbReference>
<feature type="region of interest" description="Disordered" evidence="1">
    <location>
        <begin position="376"/>
        <end position="411"/>
    </location>
</feature>
<dbReference type="EMBL" id="JBIAFP010000071">
    <property type="protein sequence ID" value="MFE9231396.1"/>
    <property type="molecule type" value="Genomic_DNA"/>
</dbReference>
<dbReference type="InterPro" id="IPR012337">
    <property type="entry name" value="RNaseH-like_sf"/>
</dbReference>
<organism evidence="3 4">
    <name type="scientific">Streptomyces massasporeus</name>
    <dbReference type="NCBI Taxonomy" id="67324"/>
    <lineage>
        <taxon>Bacteria</taxon>
        <taxon>Bacillati</taxon>
        <taxon>Actinomycetota</taxon>
        <taxon>Actinomycetes</taxon>
        <taxon>Kitasatosporales</taxon>
        <taxon>Streptomycetaceae</taxon>
        <taxon>Streptomyces</taxon>
    </lineage>
</organism>
<gene>
    <name evidence="3" type="ORF">ACFYM3_43885</name>
</gene>
<sequence length="411" mass="46409">MTEQAAETWDRDLDHLLTTIGHHFGRVEPRRRMRDYVRALLAPVARKNSWQLAEHVGHATPDGLQHLLSRARWNPDDVRDDLQTYVAEHLGRPDGILIIDDTGFLKKGTTSAGVQRQYSGTAGRTENCQIGVFAAYTSTVGRALVDRELYLPKSWTDDRDRCRAAKIPDQREFATKNTLAATIVRRALASPLPIAWVTADAAYGQDNRFRRMLETSGVGYVLAVPKSQFSLAGPRIDRAFEQAPDQAWERRSCGAGAKGQREYDWAAVQLRPVAEYDYQNGVLIRRRWALARRSLSRPDEIAYYLGYAPLDVAVDELVRVAGARWAIEECFQAAKNECGLDEYEVRRYVGWYRHITLAMLAHTFLAAISARAAEKGDPPVRMPWSSSSPWRKCGDSWQLTHPETSTPSPTR</sequence>
<dbReference type="RefSeq" id="WP_388390261.1">
    <property type="nucleotide sequence ID" value="NZ_JBEYGJ010000097.1"/>
</dbReference>
<reference evidence="3 4" key="1">
    <citation type="submission" date="2024-10" db="EMBL/GenBank/DDBJ databases">
        <title>The Natural Products Discovery Center: Release of the First 8490 Sequenced Strains for Exploring Actinobacteria Biosynthetic Diversity.</title>
        <authorList>
            <person name="Kalkreuter E."/>
            <person name="Kautsar S.A."/>
            <person name="Yang D."/>
            <person name="Bader C.D."/>
            <person name="Teijaro C.N."/>
            <person name="Fluegel L."/>
            <person name="Davis C.M."/>
            <person name="Simpson J.R."/>
            <person name="Lauterbach L."/>
            <person name="Steele A.D."/>
            <person name="Gui C."/>
            <person name="Meng S."/>
            <person name="Li G."/>
            <person name="Viehrig K."/>
            <person name="Ye F."/>
            <person name="Su P."/>
            <person name="Kiefer A.F."/>
            <person name="Nichols A."/>
            <person name="Cepeda A.J."/>
            <person name="Yan W."/>
            <person name="Fan B."/>
            <person name="Jiang Y."/>
            <person name="Adhikari A."/>
            <person name="Zheng C.-J."/>
            <person name="Schuster L."/>
            <person name="Cowan T.M."/>
            <person name="Smanski M.J."/>
            <person name="Chevrette M.G."/>
            <person name="De Carvalho L.P.S."/>
            <person name="Shen B."/>
        </authorList>
    </citation>
    <scope>NUCLEOTIDE SEQUENCE [LARGE SCALE GENOMIC DNA]</scope>
    <source>
        <strain evidence="3 4">NPDC007066</strain>
    </source>
</reference>
<evidence type="ECO:0000313" key="4">
    <source>
        <dbReference type="Proteomes" id="UP001601288"/>
    </source>
</evidence>